<evidence type="ECO:0000313" key="2">
    <source>
        <dbReference type="EMBL" id="KAF6171923.1"/>
    </source>
</evidence>
<sequence>MEGGELTQMKQLGEAADANHSWVAWDGMSCFASEMMILLCRAFLMNLEKLQKASFLDSIQSWDHRVPWVGEDGIRSILAHLASRRRIFCHFSKPSSELALDLISGFVAGEYLEYLFGNKVSLDFLADFRRRNAGKKAGAAKAKEADKKRKLEEEPVVPNEDGDDSKEGGIEVAEEDENN</sequence>
<protein>
    <submittedName>
        <fullName evidence="2">Uncharacterized protein</fullName>
    </submittedName>
</protein>
<feature type="region of interest" description="Disordered" evidence="1">
    <location>
        <begin position="133"/>
        <end position="179"/>
    </location>
</feature>
<keyword evidence="3" id="KW-1185">Reference proteome</keyword>
<comment type="caution">
    <text evidence="2">The sequence shown here is derived from an EMBL/GenBank/DDBJ whole genome shotgun (WGS) entry which is preliminary data.</text>
</comment>
<reference evidence="2 3" key="1">
    <citation type="journal article" date="2020" name="IScience">
        <title>Genome Sequencing of the Endangered Kingdonia uniflora (Circaeasteraceae, Ranunculales) Reveals Potential Mechanisms of Evolutionary Specialization.</title>
        <authorList>
            <person name="Sun Y."/>
            <person name="Deng T."/>
            <person name="Zhang A."/>
            <person name="Moore M.J."/>
            <person name="Landis J.B."/>
            <person name="Lin N."/>
            <person name="Zhang H."/>
            <person name="Zhang X."/>
            <person name="Huang J."/>
            <person name="Zhang X."/>
            <person name="Sun H."/>
            <person name="Wang H."/>
        </authorList>
    </citation>
    <scope>NUCLEOTIDE SEQUENCE [LARGE SCALE GENOMIC DNA]</scope>
    <source>
        <strain evidence="2">TB1705</strain>
        <tissue evidence="2">Leaf</tissue>
    </source>
</reference>
<evidence type="ECO:0000313" key="3">
    <source>
        <dbReference type="Proteomes" id="UP000541444"/>
    </source>
</evidence>
<dbReference type="EMBL" id="JACGCM010000452">
    <property type="protein sequence ID" value="KAF6171923.1"/>
    <property type="molecule type" value="Genomic_DNA"/>
</dbReference>
<dbReference type="Proteomes" id="UP000541444">
    <property type="component" value="Unassembled WGS sequence"/>
</dbReference>
<feature type="compositionally biased region" description="Basic and acidic residues" evidence="1">
    <location>
        <begin position="141"/>
        <end position="153"/>
    </location>
</feature>
<gene>
    <name evidence="2" type="ORF">GIB67_011820</name>
</gene>
<organism evidence="2 3">
    <name type="scientific">Kingdonia uniflora</name>
    <dbReference type="NCBI Taxonomy" id="39325"/>
    <lineage>
        <taxon>Eukaryota</taxon>
        <taxon>Viridiplantae</taxon>
        <taxon>Streptophyta</taxon>
        <taxon>Embryophyta</taxon>
        <taxon>Tracheophyta</taxon>
        <taxon>Spermatophyta</taxon>
        <taxon>Magnoliopsida</taxon>
        <taxon>Ranunculales</taxon>
        <taxon>Circaeasteraceae</taxon>
        <taxon>Kingdonia</taxon>
    </lineage>
</organism>
<name>A0A7J7NXW5_9MAGN</name>
<evidence type="ECO:0000256" key="1">
    <source>
        <dbReference type="SAM" id="MobiDB-lite"/>
    </source>
</evidence>
<accession>A0A7J7NXW5</accession>
<proteinExistence type="predicted"/>
<dbReference type="AlphaFoldDB" id="A0A7J7NXW5"/>